<proteinExistence type="predicted"/>
<sequence length="333" mass="39077">MARVSVLMPVYNAGKYLSKAIDSILSQTCKDWELILVNDGSTDNSEDIIAGYDDDRIYYIKNPENLGLIRTLNKGIDLCHGEYIARMDADDISLPDRLKKQIDFLDKHPEYIMCGTNAAVINNKEGITGKIYNLTENDYLQIHLLFSVPFIHPSMMIRKNILENNRYDEKYKHVEDYELWHRVARLGKIANLKNELFEYRWHDSNVSVLHNKIQEELKDKIIRDQLKNLDIYPTDEELYFHKITFKLYNLGNRQKVSVEKFGAISAWFSRIIEQNKAKKIYNHNHLVAFLWARWTVLCLSQNRKNRIFTPGFASFSPGVVSKYISLLFFLRKK</sequence>
<keyword evidence="2" id="KW-0808">Transferase</keyword>
<reference evidence="2 3" key="1">
    <citation type="submission" date="2020-08" db="EMBL/GenBank/DDBJ databases">
        <title>Genomic Encyclopedia of Type Strains, Phase IV (KMG-IV): sequencing the most valuable type-strain genomes for metagenomic binning, comparative biology and taxonomic classification.</title>
        <authorList>
            <person name="Goeker M."/>
        </authorList>
    </citation>
    <scope>NUCLEOTIDE SEQUENCE [LARGE SCALE GENOMIC DNA]</scope>
    <source>
        <strain evidence="2 3">DSM 104969</strain>
    </source>
</reference>
<organism evidence="2 3">
    <name type="scientific">Dysgonomonas hofstadii</name>
    <dbReference type="NCBI Taxonomy" id="637886"/>
    <lineage>
        <taxon>Bacteria</taxon>
        <taxon>Pseudomonadati</taxon>
        <taxon>Bacteroidota</taxon>
        <taxon>Bacteroidia</taxon>
        <taxon>Bacteroidales</taxon>
        <taxon>Dysgonomonadaceae</taxon>
        <taxon>Dysgonomonas</taxon>
    </lineage>
</organism>
<protein>
    <submittedName>
        <fullName evidence="2">Glycosyltransferase involved in cell wall biosynthesis</fullName>
    </submittedName>
</protein>
<dbReference type="PANTHER" id="PTHR22916">
    <property type="entry name" value="GLYCOSYLTRANSFERASE"/>
    <property type="match status" value="1"/>
</dbReference>
<dbReference type="Pfam" id="PF00535">
    <property type="entry name" value="Glycos_transf_2"/>
    <property type="match status" value="1"/>
</dbReference>
<dbReference type="Proteomes" id="UP000555103">
    <property type="component" value="Unassembled WGS sequence"/>
</dbReference>
<keyword evidence="3" id="KW-1185">Reference proteome</keyword>
<accession>A0A840CRY8</accession>
<feature type="domain" description="Glycosyltransferase 2-like" evidence="1">
    <location>
        <begin position="5"/>
        <end position="162"/>
    </location>
</feature>
<dbReference type="Gene3D" id="3.90.550.10">
    <property type="entry name" value="Spore Coat Polysaccharide Biosynthesis Protein SpsA, Chain A"/>
    <property type="match status" value="1"/>
</dbReference>
<dbReference type="AlphaFoldDB" id="A0A840CRY8"/>
<comment type="caution">
    <text evidence="2">The sequence shown here is derived from an EMBL/GenBank/DDBJ whole genome shotgun (WGS) entry which is preliminary data.</text>
</comment>
<dbReference type="RefSeq" id="WP_183308263.1">
    <property type="nucleotide sequence ID" value="NZ_JACIEP010000013.1"/>
</dbReference>
<dbReference type="InterPro" id="IPR029044">
    <property type="entry name" value="Nucleotide-diphossugar_trans"/>
</dbReference>
<evidence type="ECO:0000313" key="3">
    <source>
        <dbReference type="Proteomes" id="UP000555103"/>
    </source>
</evidence>
<dbReference type="EMBL" id="JACIEP010000013">
    <property type="protein sequence ID" value="MBB4037429.1"/>
    <property type="molecule type" value="Genomic_DNA"/>
</dbReference>
<evidence type="ECO:0000313" key="2">
    <source>
        <dbReference type="EMBL" id="MBB4037429.1"/>
    </source>
</evidence>
<evidence type="ECO:0000259" key="1">
    <source>
        <dbReference type="Pfam" id="PF00535"/>
    </source>
</evidence>
<dbReference type="InterPro" id="IPR001173">
    <property type="entry name" value="Glyco_trans_2-like"/>
</dbReference>
<gene>
    <name evidence="2" type="ORF">GGR21_003346</name>
</gene>
<dbReference type="SUPFAM" id="SSF53448">
    <property type="entry name" value="Nucleotide-diphospho-sugar transferases"/>
    <property type="match status" value="1"/>
</dbReference>
<dbReference type="PANTHER" id="PTHR22916:SF3">
    <property type="entry name" value="UDP-GLCNAC:BETAGAL BETA-1,3-N-ACETYLGLUCOSAMINYLTRANSFERASE-LIKE PROTEIN 1"/>
    <property type="match status" value="1"/>
</dbReference>
<name>A0A840CRY8_9BACT</name>
<dbReference type="GO" id="GO:0016758">
    <property type="term" value="F:hexosyltransferase activity"/>
    <property type="evidence" value="ECO:0007669"/>
    <property type="project" value="UniProtKB-ARBA"/>
</dbReference>